<comment type="caution">
    <text evidence="1">The sequence shown here is derived from an EMBL/GenBank/DDBJ whole genome shotgun (WGS) entry which is preliminary data.</text>
</comment>
<protein>
    <recommendedName>
        <fullName evidence="2">SIR2-like domain-containing protein</fullName>
    </recommendedName>
</protein>
<reference evidence="1" key="1">
    <citation type="journal article" date="2020" name="mSystems">
        <title>Genome- and Community-Level Interaction Insights into Carbon Utilization and Element Cycling Functions of Hydrothermarchaeota in Hydrothermal Sediment.</title>
        <authorList>
            <person name="Zhou Z."/>
            <person name="Liu Y."/>
            <person name="Xu W."/>
            <person name="Pan J."/>
            <person name="Luo Z.H."/>
            <person name="Li M."/>
        </authorList>
    </citation>
    <scope>NUCLEOTIDE SEQUENCE [LARGE SCALE GENOMIC DNA]</scope>
    <source>
        <strain evidence="1">SpSt-500</strain>
    </source>
</reference>
<name>A0A832G7V8_9BACT</name>
<dbReference type="EMBL" id="DSVI01000020">
    <property type="protein sequence ID" value="HGT48902.1"/>
    <property type="molecule type" value="Genomic_DNA"/>
</dbReference>
<accession>A0A832G7V8</accession>
<sequence length="316" mass="37530">MIDKETLFILGAGSSLPYGFPLAKGLRKKALDQAINLAKYLDGQMNTDYHSQAIEFTEKFRLSSDQSIDWFLKKFPEFLEIGKFLIIDIILKEETISRFREELYPQFSNQDWYWYLYNEMSKYPKGQTDPKQFLNNKVSFITFNYDRSLEEFFYKSFLNGHNFSQINEEPLTFFRKIKIEHVYGKVALLDWETDVIEKNQPKIPYGKYVTNAIYFDFLKNNIKLIDERDISDKSNLRSLIEKAERIFFLGFSYAEENLQILDIPNSINEKKIIYGTAYDLTENEIKKIRLKFGNKIINERIHFENIDSLGLLRKFL</sequence>
<gene>
    <name evidence="1" type="ORF">ENS56_12770</name>
</gene>
<evidence type="ECO:0000313" key="1">
    <source>
        <dbReference type="EMBL" id="HGT48902.1"/>
    </source>
</evidence>
<evidence type="ECO:0008006" key="2">
    <source>
        <dbReference type="Google" id="ProtNLM"/>
    </source>
</evidence>
<dbReference type="AlphaFoldDB" id="A0A832G7V8"/>
<organism evidence="1">
    <name type="scientific">Ignavibacterium album</name>
    <dbReference type="NCBI Taxonomy" id="591197"/>
    <lineage>
        <taxon>Bacteria</taxon>
        <taxon>Pseudomonadati</taxon>
        <taxon>Ignavibacteriota</taxon>
        <taxon>Ignavibacteria</taxon>
        <taxon>Ignavibacteriales</taxon>
        <taxon>Ignavibacteriaceae</taxon>
        <taxon>Ignavibacterium</taxon>
    </lineage>
</organism>
<proteinExistence type="predicted"/>